<protein>
    <submittedName>
        <fullName evidence="1">Uncharacterized protein</fullName>
    </submittedName>
</protein>
<keyword evidence="2" id="KW-1185">Reference proteome</keyword>
<gene>
    <name evidence="1" type="ORF">NIDE0909</name>
</gene>
<dbReference type="EMBL" id="FP929003">
    <property type="protein sequence ID" value="CBK40672.1"/>
    <property type="molecule type" value="Genomic_DNA"/>
</dbReference>
<evidence type="ECO:0000313" key="1">
    <source>
        <dbReference type="EMBL" id="CBK40672.1"/>
    </source>
</evidence>
<dbReference type="AlphaFoldDB" id="D8PBR3"/>
<dbReference type="STRING" id="330214.NIDE0909"/>
<evidence type="ECO:0000313" key="2">
    <source>
        <dbReference type="Proteomes" id="UP000001660"/>
    </source>
</evidence>
<dbReference type="Proteomes" id="UP000001660">
    <property type="component" value="Chromosome"/>
</dbReference>
<accession>D8PBR3</accession>
<reference evidence="1 2" key="1">
    <citation type="journal article" date="2010" name="Proc. Natl. Acad. Sci. U.S.A.">
        <title>A Nitrospira metagenome illuminates the physiology and evolution of globally important nitrite-oxidizing bacteria.</title>
        <authorList>
            <person name="Lucker S."/>
            <person name="Wagner M."/>
            <person name="Maixner F."/>
            <person name="Pelletier E."/>
            <person name="Koch H."/>
            <person name="Vacherie B."/>
            <person name="Rattei T."/>
            <person name="Sinninghe Damste J."/>
            <person name="Spieck E."/>
            <person name="Le Paslier D."/>
            <person name="Daims H."/>
        </authorList>
    </citation>
    <scope>NUCLEOTIDE SEQUENCE [LARGE SCALE GENOMIC DNA]</scope>
</reference>
<dbReference type="KEGG" id="nde:NIDE0909"/>
<name>D8PBR3_9BACT</name>
<organism evidence="1 2">
    <name type="scientific">Nitrospira defluvii</name>
    <dbReference type="NCBI Taxonomy" id="330214"/>
    <lineage>
        <taxon>Bacteria</taxon>
        <taxon>Pseudomonadati</taxon>
        <taxon>Nitrospirota</taxon>
        <taxon>Nitrospiria</taxon>
        <taxon>Nitrospirales</taxon>
        <taxon>Nitrospiraceae</taxon>
        <taxon>Nitrospira</taxon>
    </lineage>
</organism>
<sequence length="106" mass="11504">MRVNASRVCTRGSRCAIATAEAWPFPLAEIAVVDPIPAKNAYEPGMGAGVVNPTDLVHGPLAYSAVEKILNCPIQKISREKLREMRPLVKGHAALLRQAIHHQTIT</sequence>
<dbReference type="HOGENOM" id="CLU_2218280_0_0_0"/>
<proteinExistence type="predicted"/>